<dbReference type="InterPro" id="IPR011330">
    <property type="entry name" value="Glyco_hydro/deAcase_b/a-brl"/>
</dbReference>
<evidence type="ECO:0000256" key="3">
    <source>
        <dbReference type="SAM" id="SignalP"/>
    </source>
</evidence>
<evidence type="ECO:0000259" key="4">
    <source>
        <dbReference type="Pfam" id="PF01522"/>
    </source>
</evidence>
<accession>A0ABX7P4E4</accession>
<dbReference type="Gene3D" id="2.60.120.260">
    <property type="entry name" value="Galactose-binding domain-like"/>
    <property type="match status" value="2"/>
</dbReference>
<dbReference type="Proteomes" id="UP000662747">
    <property type="component" value="Chromosome"/>
</dbReference>
<evidence type="ECO:0000256" key="1">
    <source>
        <dbReference type="ARBA" id="ARBA00004613"/>
    </source>
</evidence>
<gene>
    <name evidence="5" type="ORF">JY651_10660</name>
</gene>
<dbReference type="EMBL" id="CP071090">
    <property type="protein sequence ID" value="QSQ25349.1"/>
    <property type="molecule type" value="Genomic_DNA"/>
</dbReference>
<dbReference type="PROSITE" id="PS51257">
    <property type="entry name" value="PROKAR_LIPOPROTEIN"/>
    <property type="match status" value="1"/>
</dbReference>
<feature type="chain" id="PRO_5046051847" evidence="3">
    <location>
        <begin position="24"/>
        <end position="745"/>
    </location>
</feature>
<keyword evidence="2 3" id="KW-0732">Signal</keyword>
<proteinExistence type="predicted"/>
<dbReference type="PANTHER" id="PTHR34216">
    <property type="match status" value="1"/>
</dbReference>
<keyword evidence="6" id="KW-1185">Reference proteome</keyword>
<evidence type="ECO:0000313" key="6">
    <source>
        <dbReference type="Proteomes" id="UP000662747"/>
    </source>
</evidence>
<dbReference type="InterPro" id="IPR051398">
    <property type="entry name" value="Polysacch_Deacetylase"/>
</dbReference>
<dbReference type="PANTHER" id="PTHR34216:SF3">
    <property type="entry name" value="POLY-BETA-1,6-N-ACETYL-D-GLUCOSAMINE N-DEACETYLASE"/>
    <property type="match status" value="1"/>
</dbReference>
<evidence type="ECO:0000313" key="5">
    <source>
        <dbReference type="EMBL" id="QSQ25349.1"/>
    </source>
</evidence>
<evidence type="ECO:0000256" key="2">
    <source>
        <dbReference type="ARBA" id="ARBA00022729"/>
    </source>
</evidence>
<dbReference type="CDD" id="cd10967">
    <property type="entry name" value="CE4_GLA_like_6s"/>
    <property type="match status" value="1"/>
</dbReference>
<reference evidence="5 6" key="1">
    <citation type="submission" date="2021-02" db="EMBL/GenBank/DDBJ databases">
        <title>De Novo genome assembly of isolated myxobacteria.</title>
        <authorList>
            <person name="Stevens D.C."/>
        </authorList>
    </citation>
    <scope>NUCLEOTIDE SEQUENCE [LARGE SCALE GENOMIC DNA]</scope>
    <source>
        <strain evidence="6">SCPEA02</strain>
    </source>
</reference>
<sequence length="745" mass="77411">MRSPSAPNSWHSLTFLFLASCIAACSSYGGDDAAGGNRSEPAAIVPAGSTVVTFTFADTRKSQTLAGPLFARYGMHATFYVNSGRVGASSSYLSLADLRSLAAAGHEIGGHTVDHVDLSTVPAAEARHQICDCRADLMAMGFPVTSFAYPFGSDTPTARLLVIDCNYNSARATGGIKNPYGCSSCPPAETIPPADVFLMRTPPSVESDWTLADLQSLVLQAEAAGGGYIQVSLHEICDGCGTYSIKESLLDAFLAWLAPRASRGTFVMTTNELIGGAVKPPVYSDGGTFPFDAGTFDAGTGFDAGTPDAGPADGGVSDGGVGDGGTNLLRNPSLETDTNSDNVPDCWRRVNTGSTSGGWSRTSDAHTGSWAQTARIASLSSGADRRLIVMQDTGTCSPVVTPGHTYRVSAWYKTPGSAVFVASYRTSSGWVEWATSPVLPTSTPYRLAEWTTPPVPAGALNISVGLALRSVASMTMDDFSLVDVSAGPTPDTLHVVTPNGGESLTTGSTYDIRWDSTGTWSSVGLAYSTDLGTTWTTIVTGAPNTGRYTWTIPTTTTTRGLVRISSTSAPFVSDTSDAAFTIVPPPSGPAIPLGSTWKYNASGTDPGASWNLPSYVDSAWPSGAAELGYGDGDERTVIPKTTPSQSSVYFRKKVTLGAVSAASLRVKYDDGVAVYVNGTLVYSVNMANGLGHSTYASASTENAVSIASISPAAFVAGENTIAVMVKQVGPTSPDLSFDLELSVTP</sequence>
<name>A0ABX7P4E4_9BACT</name>
<dbReference type="InterPro" id="IPR002509">
    <property type="entry name" value="NODB_dom"/>
</dbReference>
<dbReference type="SUPFAM" id="SSF88713">
    <property type="entry name" value="Glycoside hydrolase/deacetylase"/>
    <property type="match status" value="1"/>
</dbReference>
<feature type="signal peptide" evidence="3">
    <location>
        <begin position="1"/>
        <end position="23"/>
    </location>
</feature>
<feature type="domain" description="NodB homology" evidence="4">
    <location>
        <begin position="49"/>
        <end position="168"/>
    </location>
</feature>
<dbReference type="Pfam" id="PF01522">
    <property type="entry name" value="Polysacc_deac_1"/>
    <property type="match status" value="1"/>
</dbReference>
<protein>
    <submittedName>
        <fullName evidence="5">Polysaccharide deacetylase family protein</fullName>
    </submittedName>
</protein>
<comment type="subcellular location">
    <subcellularLocation>
        <location evidence="1">Secreted</location>
    </subcellularLocation>
</comment>
<dbReference type="Gene3D" id="3.20.20.370">
    <property type="entry name" value="Glycoside hydrolase/deacetylase"/>
    <property type="match status" value="1"/>
</dbReference>
<organism evidence="5 6">
    <name type="scientific">Pyxidicoccus parkwayensis</name>
    <dbReference type="NCBI Taxonomy" id="2813578"/>
    <lineage>
        <taxon>Bacteria</taxon>
        <taxon>Pseudomonadati</taxon>
        <taxon>Myxococcota</taxon>
        <taxon>Myxococcia</taxon>
        <taxon>Myxococcales</taxon>
        <taxon>Cystobacterineae</taxon>
        <taxon>Myxococcaceae</taxon>
        <taxon>Pyxidicoccus</taxon>
    </lineage>
</organism>